<gene>
    <name evidence="5" type="ORF">OESDEN_00571</name>
</gene>
<accession>A0A0B1TPE0</accession>
<dbReference type="SUPFAM" id="SSF53335">
    <property type="entry name" value="S-adenosyl-L-methionine-dependent methyltransferases"/>
    <property type="match status" value="1"/>
</dbReference>
<sequence length="92" mass="10583">HRSVCFRKVYQIFLISNFSELYVQVDILVSIFTLESACQTYTEYCNCVKNMLKHLRSGGRFVLGSVLEEDSYNSGKNVCSNQFFRISYGLSS</sequence>
<dbReference type="Pfam" id="PF01234">
    <property type="entry name" value="NNMT_PNMT_TEMT"/>
    <property type="match status" value="1"/>
</dbReference>
<dbReference type="InterPro" id="IPR000940">
    <property type="entry name" value="NNMT_TEMT_trans"/>
</dbReference>
<evidence type="ECO:0000256" key="3">
    <source>
        <dbReference type="ARBA" id="ARBA00022679"/>
    </source>
</evidence>
<organism evidence="5 6">
    <name type="scientific">Oesophagostomum dentatum</name>
    <name type="common">Nodular worm</name>
    <dbReference type="NCBI Taxonomy" id="61180"/>
    <lineage>
        <taxon>Eukaryota</taxon>
        <taxon>Metazoa</taxon>
        <taxon>Ecdysozoa</taxon>
        <taxon>Nematoda</taxon>
        <taxon>Chromadorea</taxon>
        <taxon>Rhabditida</taxon>
        <taxon>Rhabditina</taxon>
        <taxon>Rhabditomorpha</taxon>
        <taxon>Strongyloidea</taxon>
        <taxon>Strongylidae</taxon>
        <taxon>Oesophagostomum</taxon>
    </lineage>
</organism>
<dbReference type="OrthoDB" id="10050085at2759"/>
<dbReference type="EMBL" id="KN549221">
    <property type="protein sequence ID" value="KHJ99428.1"/>
    <property type="molecule type" value="Genomic_DNA"/>
</dbReference>
<keyword evidence="2" id="KW-0489">Methyltransferase</keyword>
<dbReference type="InterPro" id="IPR029063">
    <property type="entry name" value="SAM-dependent_MTases_sf"/>
</dbReference>
<evidence type="ECO:0000256" key="4">
    <source>
        <dbReference type="ARBA" id="ARBA00022691"/>
    </source>
</evidence>
<dbReference type="PANTHER" id="PTHR10867:SF38">
    <property type="entry name" value="NICOTINAMIDE N-METHYLTRANSFERASE"/>
    <property type="match status" value="1"/>
</dbReference>
<protein>
    <recommendedName>
        <fullName evidence="7">NNMT/PNMT/TEMT family protein</fullName>
    </recommendedName>
</protein>
<keyword evidence="3" id="KW-0808">Transferase</keyword>
<comment type="similarity">
    <text evidence="1">Belongs to the class I-like SAM-binding methyltransferase superfamily. NNMT/PNMT/TEMT family.</text>
</comment>
<evidence type="ECO:0000313" key="6">
    <source>
        <dbReference type="Proteomes" id="UP000053660"/>
    </source>
</evidence>
<dbReference type="Proteomes" id="UP000053660">
    <property type="component" value="Unassembled WGS sequence"/>
</dbReference>
<evidence type="ECO:0000256" key="2">
    <source>
        <dbReference type="ARBA" id="ARBA00022603"/>
    </source>
</evidence>
<proteinExistence type="inferred from homology"/>
<evidence type="ECO:0000313" key="5">
    <source>
        <dbReference type="EMBL" id="KHJ99428.1"/>
    </source>
</evidence>
<dbReference type="PANTHER" id="PTHR10867">
    <property type="entry name" value="NNMT/PNMT/TEMT FAMILY MEMBER"/>
    <property type="match status" value="1"/>
</dbReference>
<dbReference type="GO" id="GO:0008170">
    <property type="term" value="F:N-methyltransferase activity"/>
    <property type="evidence" value="ECO:0007669"/>
    <property type="project" value="TreeGrafter"/>
</dbReference>
<keyword evidence="6" id="KW-1185">Reference proteome</keyword>
<evidence type="ECO:0008006" key="7">
    <source>
        <dbReference type="Google" id="ProtNLM"/>
    </source>
</evidence>
<evidence type="ECO:0000256" key="1">
    <source>
        <dbReference type="ARBA" id="ARBA00007996"/>
    </source>
</evidence>
<dbReference type="PROSITE" id="PS51681">
    <property type="entry name" value="SAM_MT_NNMT_PNMT_TEMT"/>
    <property type="match status" value="1"/>
</dbReference>
<dbReference type="AlphaFoldDB" id="A0A0B1TPE0"/>
<feature type="non-terminal residue" evidence="5">
    <location>
        <position position="1"/>
    </location>
</feature>
<dbReference type="Gene3D" id="3.40.50.150">
    <property type="entry name" value="Vaccinia Virus protein VP39"/>
    <property type="match status" value="1"/>
</dbReference>
<dbReference type="GO" id="GO:0005829">
    <property type="term" value="C:cytosol"/>
    <property type="evidence" value="ECO:0007669"/>
    <property type="project" value="TreeGrafter"/>
</dbReference>
<keyword evidence="4" id="KW-0949">S-adenosyl-L-methionine</keyword>
<name>A0A0B1TPE0_OESDE</name>
<reference evidence="5 6" key="1">
    <citation type="submission" date="2014-03" db="EMBL/GenBank/DDBJ databases">
        <title>Draft genome of the hookworm Oesophagostomum dentatum.</title>
        <authorList>
            <person name="Mitreva M."/>
        </authorList>
    </citation>
    <scope>NUCLEOTIDE SEQUENCE [LARGE SCALE GENOMIC DNA]</scope>
    <source>
        <strain evidence="5 6">OD-Hann</strain>
    </source>
</reference>
<dbReference type="GO" id="GO:0032259">
    <property type="term" value="P:methylation"/>
    <property type="evidence" value="ECO:0007669"/>
    <property type="project" value="UniProtKB-KW"/>
</dbReference>